<accession>A0AAU9EU38</accession>
<evidence type="ECO:0000256" key="6">
    <source>
        <dbReference type="ARBA" id="ARBA00007731"/>
    </source>
</evidence>
<keyword evidence="12 15" id="KW-0067">ATP-binding</keyword>
<evidence type="ECO:0000259" key="16">
    <source>
        <dbReference type="Pfam" id="PF01502"/>
    </source>
</evidence>
<dbReference type="GO" id="GO:0005524">
    <property type="term" value="F:ATP binding"/>
    <property type="evidence" value="ECO:0007669"/>
    <property type="project" value="UniProtKB-KW"/>
</dbReference>
<comment type="similarity">
    <text evidence="7 15">In the N-terminal section; belongs to the PRA-CH family.</text>
</comment>
<protein>
    <recommendedName>
        <fullName evidence="15">Histidine biosynthesis bifunctional protein HisIE</fullName>
    </recommendedName>
    <domain>
        <recommendedName>
            <fullName evidence="15">Phosphoribosyl-AMP cyclohydrolase</fullName>
            <shortName evidence="15">PRA-CH</shortName>
            <ecNumber evidence="15">3.5.4.19</ecNumber>
        </recommendedName>
    </domain>
    <domain>
        <recommendedName>
            <fullName evidence="15">Phosphoribosyl-ATP pyrophosphatase</fullName>
            <shortName evidence="15">PRA-PH</shortName>
            <ecNumber evidence="15">3.6.1.31</ecNumber>
        </recommendedName>
    </domain>
</protein>
<dbReference type="InterPro" id="IPR008179">
    <property type="entry name" value="HisE"/>
</dbReference>
<proteinExistence type="inferred from homology"/>
<evidence type="ECO:0000256" key="11">
    <source>
        <dbReference type="ARBA" id="ARBA00022801"/>
    </source>
</evidence>
<evidence type="ECO:0000256" key="4">
    <source>
        <dbReference type="ARBA" id="ARBA00005169"/>
    </source>
</evidence>
<gene>
    <name evidence="15 17" type="primary">hisIE</name>
    <name evidence="15" type="synonym">hisI</name>
    <name evidence="17" type="ORF">HLPR_09110</name>
</gene>
<keyword evidence="14 15" id="KW-0511">Multifunctional enzyme</keyword>
<comment type="pathway">
    <text evidence="4 15">Amino-acid biosynthesis; L-histidine biosynthesis; L-histidine from 5-phospho-alpha-D-ribose 1-diphosphate: step 3/9.</text>
</comment>
<keyword evidence="11 15" id="KW-0378">Hydrolase</keyword>
<evidence type="ECO:0000256" key="15">
    <source>
        <dbReference type="HAMAP-Rule" id="MF_01019"/>
    </source>
</evidence>
<evidence type="ECO:0000256" key="2">
    <source>
        <dbReference type="ARBA" id="ARBA00001460"/>
    </source>
</evidence>
<evidence type="ECO:0000256" key="9">
    <source>
        <dbReference type="ARBA" id="ARBA00022605"/>
    </source>
</evidence>
<evidence type="ECO:0000256" key="13">
    <source>
        <dbReference type="ARBA" id="ARBA00023102"/>
    </source>
</evidence>
<evidence type="ECO:0000256" key="10">
    <source>
        <dbReference type="ARBA" id="ARBA00022741"/>
    </source>
</evidence>
<reference evidence="17 18" key="1">
    <citation type="submission" date="2023-08" db="EMBL/GenBank/DDBJ databases">
        <title>Helicovermis profunda gen. nov., sp. nov., a novel mesophilic, fermentative bacterium within the Bacillota from a deep-sea hydrothermal vent chimney.</title>
        <authorList>
            <person name="Miyazaki U."/>
            <person name="Mizutani D."/>
            <person name="Hashimoto Y."/>
            <person name="Tame A."/>
            <person name="Sawayama S."/>
            <person name="Miyazaki J."/>
            <person name="Takai K."/>
            <person name="Nakagawa S."/>
        </authorList>
    </citation>
    <scope>NUCLEOTIDE SEQUENCE [LARGE SCALE GENOMIC DNA]</scope>
    <source>
        <strain evidence="17 18">S502</strain>
    </source>
</reference>
<organism evidence="17 18">
    <name type="scientific">Helicovermis profundi</name>
    <dbReference type="NCBI Taxonomy" id="3065157"/>
    <lineage>
        <taxon>Bacteria</taxon>
        <taxon>Bacillati</taxon>
        <taxon>Bacillota</taxon>
        <taxon>Clostridia</taxon>
        <taxon>Helicovermis</taxon>
    </lineage>
</organism>
<comment type="similarity">
    <text evidence="6 15">In the C-terminal section; belongs to the PRA-PH family.</text>
</comment>
<dbReference type="RefSeq" id="WP_338536893.1">
    <property type="nucleotide sequence ID" value="NZ_AP028654.1"/>
</dbReference>
<dbReference type="PANTHER" id="PTHR42945">
    <property type="entry name" value="HISTIDINE BIOSYNTHESIS BIFUNCTIONAL PROTEIN"/>
    <property type="match status" value="1"/>
</dbReference>
<dbReference type="GO" id="GO:0000105">
    <property type="term" value="P:L-histidine biosynthetic process"/>
    <property type="evidence" value="ECO:0007669"/>
    <property type="project" value="UniProtKB-UniRule"/>
</dbReference>
<sequence>MNKILSNLKYDSAGLIPCIIQNNTTNEILMLGYMNEESLKLTLFSNTVWFFSRSRQELWNKGATSGNYLHVVSISSDCDNDTILVKANPDGPTCHTGSNSCFFNTIKDVETSNDNNNSTKTSNLAFLEKLYGIINERKNNPLEGAYTTYLFNEGIDKILKKIGEESSEVIIASKNNDNKEIISETSDLVYHLFVLLNYFDITITDVINELSSREK</sequence>
<name>A0AAU9EU38_9FIRM</name>
<dbReference type="Proteomes" id="UP001321786">
    <property type="component" value="Chromosome"/>
</dbReference>
<dbReference type="GO" id="GO:0005737">
    <property type="term" value="C:cytoplasm"/>
    <property type="evidence" value="ECO:0007669"/>
    <property type="project" value="UniProtKB-SubCell"/>
</dbReference>
<dbReference type="InterPro" id="IPR002496">
    <property type="entry name" value="PRib_AMP_CycHydrolase_dom"/>
</dbReference>
<dbReference type="NCBIfam" id="NF000768">
    <property type="entry name" value="PRK00051.1"/>
    <property type="match status" value="1"/>
</dbReference>
<dbReference type="AlphaFoldDB" id="A0AAU9EU38"/>
<feature type="region of interest" description="Phosphoribosyl-ATP pyrophosphohydrolase" evidence="15">
    <location>
        <begin position="127"/>
        <end position="215"/>
    </location>
</feature>
<dbReference type="HAMAP" id="MF_01019">
    <property type="entry name" value="HisIE"/>
    <property type="match status" value="1"/>
</dbReference>
<dbReference type="HAMAP" id="MF_01020">
    <property type="entry name" value="HisE"/>
    <property type="match status" value="1"/>
</dbReference>
<dbReference type="Gene3D" id="3.10.20.810">
    <property type="entry name" value="Phosphoribosyl-AMP cyclohydrolase"/>
    <property type="match status" value="1"/>
</dbReference>
<dbReference type="Pfam" id="PF01503">
    <property type="entry name" value="PRA-PH"/>
    <property type="match status" value="1"/>
</dbReference>
<dbReference type="SUPFAM" id="SSF141734">
    <property type="entry name" value="HisI-like"/>
    <property type="match status" value="1"/>
</dbReference>
<evidence type="ECO:0000256" key="1">
    <source>
        <dbReference type="ARBA" id="ARBA00000024"/>
    </source>
</evidence>
<comment type="pathway">
    <text evidence="5 15">Amino-acid biosynthesis; L-histidine biosynthesis; L-histidine from 5-phospho-alpha-D-ribose 1-diphosphate: step 2/9.</text>
</comment>
<dbReference type="GO" id="GO:0004635">
    <property type="term" value="F:phosphoribosyl-AMP cyclohydrolase activity"/>
    <property type="evidence" value="ECO:0007669"/>
    <property type="project" value="UniProtKB-UniRule"/>
</dbReference>
<dbReference type="EMBL" id="AP028654">
    <property type="protein sequence ID" value="BEP28580.1"/>
    <property type="molecule type" value="Genomic_DNA"/>
</dbReference>
<comment type="subcellular location">
    <subcellularLocation>
        <location evidence="3 15">Cytoplasm</location>
    </subcellularLocation>
</comment>
<feature type="domain" description="Phosphoribosyl-AMP cyclohydrolase" evidence="16">
    <location>
        <begin position="30"/>
        <end position="103"/>
    </location>
</feature>
<comment type="catalytic activity">
    <reaction evidence="1 15">
        <text>1-(5-phospho-beta-D-ribosyl)-5'-AMP + H2O = 1-(5-phospho-beta-D-ribosyl)-5-[(5-phospho-beta-D-ribosylamino)methylideneamino]imidazole-4-carboxamide</text>
        <dbReference type="Rhea" id="RHEA:20049"/>
        <dbReference type="ChEBI" id="CHEBI:15377"/>
        <dbReference type="ChEBI" id="CHEBI:58435"/>
        <dbReference type="ChEBI" id="CHEBI:59457"/>
        <dbReference type="EC" id="3.5.4.19"/>
    </reaction>
</comment>
<evidence type="ECO:0000313" key="18">
    <source>
        <dbReference type="Proteomes" id="UP001321786"/>
    </source>
</evidence>
<dbReference type="FunFam" id="3.10.20.810:FF:000001">
    <property type="entry name" value="Histidine biosynthesis bifunctional protein HisIE"/>
    <property type="match status" value="1"/>
</dbReference>
<evidence type="ECO:0000256" key="12">
    <source>
        <dbReference type="ARBA" id="ARBA00022840"/>
    </source>
</evidence>
<dbReference type="InterPro" id="IPR023019">
    <property type="entry name" value="His_synth_HisIE"/>
</dbReference>
<keyword evidence="18" id="KW-1185">Reference proteome</keyword>
<keyword evidence="10 15" id="KW-0547">Nucleotide-binding</keyword>
<dbReference type="InterPro" id="IPR021130">
    <property type="entry name" value="PRib-ATP_PPHydrolase-like"/>
</dbReference>
<comment type="catalytic activity">
    <reaction evidence="2 15">
        <text>1-(5-phospho-beta-D-ribosyl)-ATP + H2O = 1-(5-phospho-beta-D-ribosyl)-5'-AMP + diphosphate + H(+)</text>
        <dbReference type="Rhea" id="RHEA:22828"/>
        <dbReference type="ChEBI" id="CHEBI:15377"/>
        <dbReference type="ChEBI" id="CHEBI:15378"/>
        <dbReference type="ChEBI" id="CHEBI:33019"/>
        <dbReference type="ChEBI" id="CHEBI:59457"/>
        <dbReference type="ChEBI" id="CHEBI:73183"/>
        <dbReference type="EC" id="3.6.1.31"/>
    </reaction>
</comment>
<dbReference type="EC" id="3.5.4.19" evidence="15"/>
<dbReference type="SUPFAM" id="SSF101386">
    <property type="entry name" value="all-alpha NTP pyrophosphatases"/>
    <property type="match status" value="1"/>
</dbReference>
<evidence type="ECO:0000256" key="14">
    <source>
        <dbReference type="ARBA" id="ARBA00023268"/>
    </source>
</evidence>
<dbReference type="NCBIfam" id="NF002747">
    <property type="entry name" value="PRK02759.1"/>
    <property type="match status" value="1"/>
</dbReference>
<dbReference type="Pfam" id="PF01502">
    <property type="entry name" value="PRA-CH"/>
    <property type="match status" value="1"/>
</dbReference>
<evidence type="ECO:0000256" key="5">
    <source>
        <dbReference type="ARBA" id="ARBA00005204"/>
    </source>
</evidence>
<keyword evidence="13 15" id="KW-0368">Histidine biosynthesis</keyword>
<evidence type="ECO:0000256" key="8">
    <source>
        <dbReference type="ARBA" id="ARBA00022490"/>
    </source>
</evidence>
<evidence type="ECO:0000256" key="3">
    <source>
        <dbReference type="ARBA" id="ARBA00004496"/>
    </source>
</evidence>
<dbReference type="EC" id="3.6.1.31" evidence="15"/>
<feature type="region of interest" description="Phosphoribosyl-AMP cyclohydrolase" evidence="15">
    <location>
        <begin position="1"/>
        <end position="126"/>
    </location>
</feature>
<dbReference type="CDD" id="cd11534">
    <property type="entry name" value="NTP-PPase_HisIE_like"/>
    <property type="match status" value="1"/>
</dbReference>
<dbReference type="InterPro" id="IPR038019">
    <property type="entry name" value="PRib_AMP_CycHydrolase_sf"/>
</dbReference>
<dbReference type="NCBIfam" id="TIGR03188">
    <property type="entry name" value="histidine_hisI"/>
    <property type="match status" value="1"/>
</dbReference>
<dbReference type="PANTHER" id="PTHR42945:SF9">
    <property type="entry name" value="HISTIDINE BIOSYNTHESIS BIFUNCTIONAL PROTEIN HISIE"/>
    <property type="match status" value="1"/>
</dbReference>
<evidence type="ECO:0000313" key="17">
    <source>
        <dbReference type="EMBL" id="BEP28580.1"/>
    </source>
</evidence>
<dbReference type="KEGG" id="hprf:HLPR_09110"/>
<evidence type="ECO:0000256" key="7">
    <source>
        <dbReference type="ARBA" id="ARBA00008299"/>
    </source>
</evidence>
<dbReference type="Gene3D" id="1.10.287.1080">
    <property type="entry name" value="MazG-like"/>
    <property type="match status" value="1"/>
</dbReference>
<keyword evidence="9 15" id="KW-0028">Amino-acid biosynthesis</keyword>
<dbReference type="GO" id="GO:0004636">
    <property type="term" value="F:phosphoribosyl-ATP diphosphatase activity"/>
    <property type="evidence" value="ECO:0007669"/>
    <property type="project" value="UniProtKB-UniRule"/>
</dbReference>
<keyword evidence="8 15" id="KW-0963">Cytoplasm</keyword>